<dbReference type="SUPFAM" id="SSF55729">
    <property type="entry name" value="Acyl-CoA N-acyltransferases (Nat)"/>
    <property type="match status" value="1"/>
</dbReference>
<feature type="domain" description="N-acetyltransferase" evidence="1">
    <location>
        <begin position="8"/>
        <end position="147"/>
    </location>
</feature>
<sequence>MLVSSQTVNLRRAGASDIADMSQLFMFYSGRDISANLQQYIDQYPAALAEIEGRIVGFAYSRTFAPDVLELLNIFVKQDCQNSGLGSKLLRFFESLAFDHYQGVVAVNSLLYASARNKRFASNFYLKNQYDTILTTENSRIYAKQRNAVDEPGTM</sequence>
<dbReference type="Pfam" id="PF13508">
    <property type="entry name" value="Acetyltransf_7"/>
    <property type="match status" value="1"/>
</dbReference>
<reference evidence="2" key="2">
    <citation type="submission" date="2020-08" db="EMBL/GenBank/DDBJ databases">
        <authorList>
            <person name="Lai Q."/>
        </authorList>
    </citation>
    <scope>NUCLEOTIDE SEQUENCE</scope>
    <source>
        <strain evidence="2">S27-2</strain>
    </source>
</reference>
<organism evidence="2 3">
    <name type="scientific">Neptunicella marina</name>
    <dbReference type="NCBI Taxonomy" id="2125989"/>
    <lineage>
        <taxon>Bacteria</taxon>
        <taxon>Pseudomonadati</taxon>
        <taxon>Pseudomonadota</taxon>
        <taxon>Gammaproteobacteria</taxon>
        <taxon>Alteromonadales</taxon>
        <taxon>Alteromonadaceae</taxon>
        <taxon>Neptunicella</taxon>
    </lineage>
</organism>
<evidence type="ECO:0000313" key="3">
    <source>
        <dbReference type="Proteomes" id="UP000601768"/>
    </source>
</evidence>
<dbReference type="Proteomes" id="UP000601768">
    <property type="component" value="Unassembled WGS sequence"/>
</dbReference>
<keyword evidence="3" id="KW-1185">Reference proteome</keyword>
<dbReference type="CDD" id="cd04301">
    <property type="entry name" value="NAT_SF"/>
    <property type="match status" value="1"/>
</dbReference>
<name>A0A8J6IU45_9ALTE</name>
<protein>
    <submittedName>
        <fullName evidence="2">GNAT family N-acetyltransferase</fullName>
    </submittedName>
</protein>
<proteinExistence type="predicted"/>
<accession>A0A8J6IU45</accession>
<dbReference type="InterPro" id="IPR016181">
    <property type="entry name" value="Acyl_CoA_acyltransferase"/>
</dbReference>
<dbReference type="RefSeq" id="WP_186506123.1">
    <property type="nucleotide sequence ID" value="NZ_JACNEP010000004.1"/>
</dbReference>
<dbReference type="InterPro" id="IPR000182">
    <property type="entry name" value="GNAT_dom"/>
</dbReference>
<dbReference type="AlphaFoldDB" id="A0A8J6IU45"/>
<reference evidence="2" key="1">
    <citation type="journal article" date="2018" name="Int. J. Syst. Evol. Microbiol.">
        <title>Neptunicella marina gen. nov., sp. nov., isolated from surface seawater.</title>
        <authorList>
            <person name="Liu X."/>
            <person name="Lai Q."/>
            <person name="Du Y."/>
            <person name="Zhang X."/>
            <person name="Liu Z."/>
            <person name="Sun F."/>
            <person name="Shao Z."/>
        </authorList>
    </citation>
    <scope>NUCLEOTIDE SEQUENCE</scope>
    <source>
        <strain evidence="2">S27-2</strain>
    </source>
</reference>
<dbReference type="PROSITE" id="PS51186">
    <property type="entry name" value="GNAT"/>
    <property type="match status" value="1"/>
</dbReference>
<evidence type="ECO:0000259" key="1">
    <source>
        <dbReference type="PROSITE" id="PS51186"/>
    </source>
</evidence>
<comment type="caution">
    <text evidence="2">The sequence shown here is derived from an EMBL/GenBank/DDBJ whole genome shotgun (WGS) entry which is preliminary data.</text>
</comment>
<dbReference type="Gene3D" id="3.40.630.30">
    <property type="match status" value="1"/>
</dbReference>
<evidence type="ECO:0000313" key="2">
    <source>
        <dbReference type="EMBL" id="MBC3765663.1"/>
    </source>
</evidence>
<dbReference type="GO" id="GO:0016747">
    <property type="term" value="F:acyltransferase activity, transferring groups other than amino-acyl groups"/>
    <property type="evidence" value="ECO:0007669"/>
    <property type="project" value="InterPro"/>
</dbReference>
<dbReference type="EMBL" id="JACNEP010000004">
    <property type="protein sequence ID" value="MBC3765663.1"/>
    <property type="molecule type" value="Genomic_DNA"/>
</dbReference>
<gene>
    <name evidence="2" type="ORF">H8B19_07225</name>
</gene>